<feature type="region of interest" description="Disordered" evidence="1">
    <location>
        <begin position="67"/>
        <end position="121"/>
    </location>
</feature>
<evidence type="ECO:0000313" key="3">
    <source>
        <dbReference type="EMBL" id="WNZ27326.1"/>
    </source>
</evidence>
<dbReference type="RefSeq" id="WP_036010890.1">
    <property type="nucleotide sequence ID" value="NZ_CP053587.1"/>
</dbReference>
<feature type="chain" id="PRO_5041665201" evidence="2">
    <location>
        <begin position="37"/>
        <end position="121"/>
    </location>
</feature>
<dbReference type="EMBL" id="CP053587">
    <property type="protein sequence ID" value="WNZ27326.1"/>
    <property type="molecule type" value="Genomic_DNA"/>
</dbReference>
<accession>A0AA96WQR0</accession>
<proteinExistence type="predicted"/>
<evidence type="ECO:0000256" key="2">
    <source>
        <dbReference type="SAM" id="SignalP"/>
    </source>
</evidence>
<feature type="signal peptide" evidence="2">
    <location>
        <begin position="1"/>
        <end position="36"/>
    </location>
</feature>
<sequence>MAINLSRWFKSAAKLLTLLCLSVVMLLSLAPTAVSAIPERSESPVAVPGITEPVAGQNIEELKAQRREWQSKASSIHEQNDKPQSLGEAVNEKLNLDELTEGYDPERETQKAYERDPLGSR</sequence>
<name>A0AA96WQR0_9CYAN</name>
<reference evidence="3" key="1">
    <citation type="submission" date="2020-05" db="EMBL/GenBank/DDBJ databases">
        <authorList>
            <person name="Zhu T."/>
            <person name="Keshari N."/>
            <person name="Lu X."/>
        </authorList>
    </citation>
    <scope>NUCLEOTIDE SEQUENCE</scope>
    <source>
        <strain evidence="3">NK1-12</strain>
    </source>
</reference>
<evidence type="ECO:0000256" key="1">
    <source>
        <dbReference type="SAM" id="MobiDB-lite"/>
    </source>
</evidence>
<keyword evidence="2" id="KW-0732">Signal</keyword>
<feature type="compositionally biased region" description="Basic and acidic residues" evidence="1">
    <location>
        <begin position="104"/>
        <end position="121"/>
    </location>
</feature>
<organism evidence="3">
    <name type="scientific">Leptolyngbya sp. NK1-12</name>
    <dbReference type="NCBI Taxonomy" id="2547451"/>
    <lineage>
        <taxon>Bacteria</taxon>
        <taxon>Bacillati</taxon>
        <taxon>Cyanobacteriota</taxon>
        <taxon>Cyanophyceae</taxon>
        <taxon>Leptolyngbyales</taxon>
        <taxon>Leptolyngbyaceae</taxon>
        <taxon>Leptolyngbya group</taxon>
        <taxon>Leptolyngbya</taxon>
    </lineage>
</organism>
<dbReference type="AlphaFoldDB" id="A0AA96WQR0"/>
<protein>
    <submittedName>
        <fullName evidence="3">Uncharacterized protein</fullName>
    </submittedName>
</protein>
<gene>
    <name evidence="3" type="ORF">HJG54_31050</name>
</gene>